<dbReference type="Pfam" id="PF00172">
    <property type="entry name" value="Zn_clus"/>
    <property type="match status" value="1"/>
</dbReference>
<sequence length="912" mass="103058">MQLETRQRHVIAAEASEDSSQQPELTLRSSRVGRACDECRSRKIKCDGRQPCLQCTFLNHNDCTYDRPSKRSKRHSQKDIEELELKLQRAKNILKTISPDLDLDNPNLEADALSKLKLSTANGPLSADTNSEASHIIPQDRRHTDIQKTVPLETVFEVTGQHDLDEQDNWSYHGPGSSSAFIRRIGERFGNVSDTGLGKNTVLRLRSIPPIDGSPKSSEDESFESAQYSIMLPPRDVALDLISNALDKACALLKFVHEPSFYSMLHRLYVVHPEQYGYEENKFLPLLYAALAVGYLFSSSERVYFGNAHALSQGEKYFVASRQMITITECREIWSLQAVLFMIIFLQSSAKMATCHSYVSAAMATSLQMGLHRSELETFDPIERETRKRIFWTIRTMEAYVIAILGLPRTVSDDDIDQEMPLEIDDQYITKEGVLSMPEGQISTIASFNAHSKLGQILGKIVTNVYSTKRMHRDATEEPRAYVVDDGKVREVERDLQQWARDLPMQLQPGADSPQKLLRVQHLLRLAFTHVQLVLYRPFLHYISSARPETSTSDQCYAYAAACVDVGRNVIHNTREMEKQDAIAGPYWFSIYTTFCTTLALAFYVWENAEVQGALQTLKDAEYGRDVLVKLAYKSISAARHSETLAVSFEPLIRVLEILLTIIQTIFNHLPERLAKSQRNQSNVQRKRHTPLSNQDDSHNYYGNKNMETPYNSSEHLQKANSSAVSRASTQGADTADLGESPPSGAPLNPLHFPTIPERPLHGNFLRFLGPDSIEDLFRPESEQSGDFVRQNTGSGVTPLFQGFDSLDQYVSSLDMQEGQEHPHDINVPATDRGLFPYTRPGNATFDTSGVEPFIPLSPYLMQIYSHTGNQFVSSEPAGFLTDDYFMVDQNENLQETQLREMTDDQERNPLT</sequence>
<comment type="caution">
    <text evidence="10">The sequence shown here is derived from an EMBL/GenBank/DDBJ whole genome shotgun (WGS) entry which is preliminary data.</text>
</comment>
<dbReference type="GO" id="GO:0045944">
    <property type="term" value="P:positive regulation of transcription by RNA polymerase II"/>
    <property type="evidence" value="ECO:0007669"/>
    <property type="project" value="TreeGrafter"/>
</dbReference>
<dbReference type="PANTHER" id="PTHR47540">
    <property type="entry name" value="THIAMINE REPRESSIBLE GENES REGULATORY PROTEIN THI5"/>
    <property type="match status" value="1"/>
</dbReference>
<evidence type="ECO:0000256" key="5">
    <source>
        <dbReference type="ARBA" id="ARBA00023125"/>
    </source>
</evidence>
<gene>
    <name evidence="10" type="ORF">G7Y89_g3317</name>
</gene>
<dbReference type="OrthoDB" id="422427at2759"/>
<evidence type="ECO:0000256" key="3">
    <source>
        <dbReference type="ARBA" id="ARBA00022833"/>
    </source>
</evidence>
<feature type="region of interest" description="Disordered" evidence="8">
    <location>
        <begin position="677"/>
        <end position="754"/>
    </location>
</feature>
<evidence type="ECO:0000256" key="2">
    <source>
        <dbReference type="ARBA" id="ARBA00022723"/>
    </source>
</evidence>
<dbReference type="SMART" id="SM00066">
    <property type="entry name" value="GAL4"/>
    <property type="match status" value="1"/>
</dbReference>
<reference evidence="10 11" key="1">
    <citation type="submission" date="2020-03" db="EMBL/GenBank/DDBJ databases">
        <title>Draft Genome Sequence of Cudoniella acicularis.</title>
        <authorList>
            <person name="Buettner E."/>
            <person name="Kellner H."/>
        </authorList>
    </citation>
    <scope>NUCLEOTIDE SEQUENCE [LARGE SCALE GENOMIC DNA]</scope>
    <source>
        <strain evidence="10 11">DSM 108380</strain>
    </source>
</reference>
<evidence type="ECO:0000256" key="6">
    <source>
        <dbReference type="ARBA" id="ARBA00023163"/>
    </source>
</evidence>
<dbReference type="GO" id="GO:0006351">
    <property type="term" value="P:DNA-templated transcription"/>
    <property type="evidence" value="ECO:0007669"/>
    <property type="project" value="InterPro"/>
</dbReference>
<protein>
    <recommendedName>
        <fullName evidence="9">Zn(2)-C6 fungal-type domain-containing protein</fullName>
    </recommendedName>
</protein>
<dbReference type="InterPro" id="IPR001138">
    <property type="entry name" value="Zn2Cys6_DnaBD"/>
</dbReference>
<name>A0A8H4RRM0_9HELO</name>
<evidence type="ECO:0000256" key="8">
    <source>
        <dbReference type="SAM" id="MobiDB-lite"/>
    </source>
</evidence>
<keyword evidence="4" id="KW-0805">Transcription regulation</keyword>
<dbReference type="GO" id="GO:0043565">
    <property type="term" value="F:sequence-specific DNA binding"/>
    <property type="evidence" value="ECO:0007669"/>
    <property type="project" value="TreeGrafter"/>
</dbReference>
<feature type="compositionally biased region" description="Polar residues" evidence="8">
    <location>
        <begin position="691"/>
        <end position="733"/>
    </location>
</feature>
<keyword evidence="3" id="KW-0862">Zinc</keyword>
<dbReference type="Proteomes" id="UP000566819">
    <property type="component" value="Unassembled WGS sequence"/>
</dbReference>
<dbReference type="CDD" id="cd12148">
    <property type="entry name" value="fungal_TF_MHR"/>
    <property type="match status" value="1"/>
</dbReference>
<dbReference type="Gene3D" id="4.10.240.10">
    <property type="entry name" value="Zn(2)-C6 fungal-type DNA-binding domain"/>
    <property type="match status" value="1"/>
</dbReference>
<dbReference type="AlphaFoldDB" id="A0A8H4RRM0"/>
<organism evidence="10 11">
    <name type="scientific">Cudoniella acicularis</name>
    <dbReference type="NCBI Taxonomy" id="354080"/>
    <lineage>
        <taxon>Eukaryota</taxon>
        <taxon>Fungi</taxon>
        <taxon>Dikarya</taxon>
        <taxon>Ascomycota</taxon>
        <taxon>Pezizomycotina</taxon>
        <taxon>Leotiomycetes</taxon>
        <taxon>Helotiales</taxon>
        <taxon>Tricladiaceae</taxon>
        <taxon>Cudoniella</taxon>
    </lineage>
</organism>
<keyword evidence="7" id="KW-0539">Nucleus</keyword>
<keyword evidence="2" id="KW-0479">Metal-binding</keyword>
<dbReference type="InterPro" id="IPR007219">
    <property type="entry name" value="XnlR_reg_dom"/>
</dbReference>
<evidence type="ECO:0000256" key="4">
    <source>
        <dbReference type="ARBA" id="ARBA00023015"/>
    </source>
</evidence>
<evidence type="ECO:0000256" key="1">
    <source>
        <dbReference type="ARBA" id="ARBA00004123"/>
    </source>
</evidence>
<dbReference type="CDD" id="cd00067">
    <property type="entry name" value="GAL4"/>
    <property type="match status" value="1"/>
</dbReference>
<accession>A0A8H4RRM0</accession>
<proteinExistence type="predicted"/>
<evidence type="ECO:0000256" key="7">
    <source>
        <dbReference type="ARBA" id="ARBA00023242"/>
    </source>
</evidence>
<feature type="domain" description="Zn(2)-C6 fungal-type" evidence="9">
    <location>
        <begin position="35"/>
        <end position="65"/>
    </location>
</feature>
<keyword evidence="5" id="KW-0238">DNA-binding</keyword>
<evidence type="ECO:0000259" key="9">
    <source>
        <dbReference type="PROSITE" id="PS50048"/>
    </source>
</evidence>
<dbReference type="EMBL" id="JAAMPI010000159">
    <property type="protein sequence ID" value="KAF4634789.1"/>
    <property type="molecule type" value="Genomic_DNA"/>
</dbReference>
<dbReference type="SMART" id="SM00906">
    <property type="entry name" value="Fungal_trans"/>
    <property type="match status" value="1"/>
</dbReference>
<comment type="subcellular location">
    <subcellularLocation>
        <location evidence="1">Nucleus</location>
    </subcellularLocation>
</comment>
<dbReference type="GO" id="GO:0005634">
    <property type="term" value="C:nucleus"/>
    <property type="evidence" value="ECO:0007669"/>
    <property type="project" value="UniProtKB-SubCell"/>
</dbReference>
<dbReference type="PROSITE" id="PS00463">
    <property type="entry name" value="ZN2_CY6_FUNGAL_1"/>
    <property type="match status" value="1"/>
</dbReference>
<feature type="region of interest" description="Disordered" evidence="8">
    <location>
        <begin position="1"/>
        <end position="26"/>
    </location>
</feature>
<dbReference type="SUPFAM" id="SSF57701">
    <property type="entry name" value="Zn2/Cys6 DNA-binding domain"/>
    <property type="match status" value="1"/>
</dbReference>
<evidence type="ECO:0000313" key="11">
    <source>
        <dbReference type="Proteomes" id="UP000566819"/>
    </source>
</evidence>
<dbReference type="Pfam" id="PF04082">
    <property type="entry name" value="Fungal_trans"/>
    <property type="match status" value="1"/>
</dbReference>
<evidence type="ECO:0000313" key="10">
    <source>
        <dbReference type="EMBL" id="KAF4634789.1"/>
    </source>
</evidence>
<dbReference type="GO" id="GO:0008270">
    <property type="term" value="F:zinc ion binding"/>
    <property type="evidence" value="ECO:0007669"/>
    <property type="project" value="InterPro"/>
</dbReference>
<keyword evidence="6" id="KW-0804">Transcription</keyword>
<dbReference type="PANTHER" id="PTHR47540:SF1">
    <property type="entry name" value="ACTIVATOR OF STRESS GENES 1-RELATED"/>
    <property type="match status" value="1"/>
</dbReference>
<keyword evidence="11" id="KW-1185">Reference proteome</keyword>
<dbReference type="InterPro" id="IPR036864">
    <property type="entry name" value="Zn2-C6_fun-type_DNA-bd_sf"/>
</dbReference>
<dbReference type="GO" id="GO:0000981">
    <property type="term" value="F:DNA-binding transcription factor activity, RNA polymerase II-specific"/>
    <property type="evidence" value="ECO:0007669"/>
    <property type="project" value="InterPro"/>
</dbReference>
<dbReference type="InterPro" id="IPR051711">
    <property type="entry name" value="Stress_Response_Reg"/>
</dbReference>
<dbReference type="PROSITE" id="PS50048">
    <property type="entry name" value="ZN2_CY6_FUNGAL_2"/>
    <property type="match status" value="1"/>
</dbReference>